<dbReference type="EMBL" id="JAAQYX010000075">
    <property type="protein sequence ID" value="NNB52468.1"/>
    <property type="molecule type" value="Genomic_DNA"/>
</dbReference>
<sequence>MPAHKEILTDGMYASVFALLLSGGTYVLQGSNQESKEMGFLASQTEFFSRIQGDLGVVNKKLDIIVEKFDGVKKEVSDDPQKELANKGIQFKYDQFLEMLNNQNLEVLDLFIDDGMKLKDQDAESYFYSLHSEEIAERLIKSNAFQYTGHCPDLEYELWKYEGLGFYDTPSKAAVLKGLCGVPAFEKLLDAAINSEKKSIDLIKQFNANRESIQQECLQKYPALPAAHYMDKYFKYYHAIGNPPQDEPVEEAIAFTMYKNSSSGTHYYAETESVSDLAKKLCVSMNQEKELPMQKYNHLIGIKEKLF</sequence>
<comment type="caution">
    <text evidence="1">The sequence shown here is derived from an EMBL/GenBank/DDBJ whole genome shotgun (WGS) entry which is preliminary data.</text>
</comment>
<evidence type="ECO:0000313" key="1">
    <source>
        <dbReference type="EMBL" id="NNB52468.1"/>
    </source>
</evidence>
<dbReference type="Proteomes" id="UP000564604">
    <property type="component" value="Unassembled WGS sequence"/>
</dbReference>
<proteinExistence type="predicted"/>
<evidence type="ECO:0000313" key="2">
    <source>
        <dbReference type="Proteomes" id="UP000564604"/>
    </source>
</evidence>
<protein>
    <submittedName>
        <fullName evidence="1">Uncharacterized protein</fullName>
    </submittedName>
</protein>
<dbReference type="RefSeq" id="WP_169873185.1">
    <property type="nucleotide sequence ID" value="NZ_JAAQYU010000043.1"/>
</dbReference>
<dbReference type="AlphaFoldDB" id="A0A9Q5B9W7"/>
<gene>
    <name evidence="1" type="ORF">HBN89_24980</name>
</gene>
<accession>A0A9Q5B9W7</accession>
<organism evidence="1 2">
    <name type="scientific">Pseudomonas fragi</name>
    <dbReference type="NCBI Taxonomy" id="296"/>
    <lineage>
        <taxon>Bacteria</taxon>
        <taxon>Pseudomonadati</taxon>
        <taxon>Pseudomonadota</taxon>
        <taxon>Gammaproteobacteria</taxon>
        <taxon>Pseudomonadales</taxon>
        <taxon>Pseudomonadaceae</taxon>
        <taxon>Pseudomonas</taxon>
    </lineage>
</organism>
<reference evidence="1 2" key="1">
    <citation type="journal article" date="2020" name="Front. Microbiol.">
        <title>Genetic Organization of the aprX-lipA2 Operon Affects the Proteolytic Potential of Pseudomonas Species in Milk.</title>
        <authorList>
            <person name="Maier C."/>
            <person name="Huptas C."/>
            <person name="von Neubeck M."/>
            <person name="Scherer S."/>
            <person name="Wenning M."/>
            <person name="Lucking G."/>
        </authorList>
    </citation>
    <scope>NUCLEOTIDE SEQUENCE [LARGE SCALE GENOMIC DNA]</scope>
    <source>
        <strain evidence="1 2">WS 5094</strain>
    </source>
</reference>
<name>A0A9Q5B9W7_PSEFR</name>